<evidence type="ECO:0008006" key="3">
    <source>
        <dbReference type="Google" id="ProtNLM"/>
    </source>
</evidence>
<proteinExistence type="predicted"/>
<accession>A0ABU1RRC2</accession>
<dbReference type="Proteomes" id="UP001254759">
    <property type="component" value="Unassembled WGS sequence"/>
</dbReference>
<evidence type="ECO:0000313" key="1">
    <source>
        <dbReference type="EMBL" id="MDR6841311.1"/>
    </source>
</evidence>
<protein>
    <recommendedName>
        <fullName evidence="3">DUF2840 domain-containing protein</fullName>
    </recommendedName>
</protein>
<comment type="caution">
    <text evidence="1">The sequence shown here is derived from an EMBL/GenBank/DDBJ whole genome shotgun (WGS) entry which is preliminary data.</text>
</comment>
<sequence length="154" mass="17486">MTPLTRVRLVFVADRLNQWLRFGKPIAEDVPDPHYRYVYFAPGSTFGLVDWQANEYGTVRWCLSILRAAGPGERIACFADVEPGAQLMLHVATPAKTRRVLQLIDAIETQGIDPEEVSEDYWRVLHQRLVAGIDPPAYSATEHAAVRRRRELLS</sequence>
<dbReference type="EMBL" id="JAVDTT010000002">
    <property type="protein sequence ID" value="MDR6841311.1"/>
    <property type="molecule type" value="Genomic_DNA"/>
</dbReference>
<name>A0ABU1RRC2_9GAMM</name>
<dbReference type="Pfam" id="PF11000">
    <property type="entry name" value="DUF2840"/>
    <property type="match status" value="1"/>
</dbReference>
<organism evidence="1 2">
    <name type="scientific">Pseudoxanthomonas sacheonensis</name>
    <dbReference type="NCBI Taxonomy" id="443615"/>
    <lineage>
        <taxon>Bacteria</taxon>
        <taxon>Pseudomonadati</taxon>
        <taxon>Pseudomonadota</taxon>
        <taxon>Gammaproteobacteria</taxon>
        <taxon>Lysobacterales</taxon>
        <taxon>Lysobacteraceae</taxon>
        <taxon>Pseudoxanthomonas</taxon>
    </lineage>
</organism>
<evidence type="ECO:0000313" key="2">
    <source>
        <dbReference type="Proteomes" id="UP001254759"/>
    </source>
</evidence>
<gene>
    <name evidence="1" type="ORF">J2W94_001596</name>
</gene>
<dbReference type="RefSeq" id="WP_310091951.1">
    <property type="nucleotide sequence ID" value="NZ_JAVDTT010000002.1"/>
</dbReference>
<dbReference type="InterPro" id="IPR021263">
    <property type="entry name" value="DUF2840"/>
</dbReference>
<keyword evidence="2" id="KW-1185">Reference proteome</keyword>
<reference evidence="1 2" key="1">
    <citation type="submission" date="2023-07" db="EMBL/GenBank/DDBJ databases">
        <title>Sorghum-associated microbial communities from plants grown in Nebraska, USA.</title>
        <authorList>
            <person name="Schachtman D."/>
        </authorList>
    </citation>
    <scope>NUCLEOTIDE SEQUENCE [LARGE SCALE GENOMIC DNA]</scope>
    <source>
        <strain evidence="1 2">BE107</strain>
    </source>
</reference>